<dbReference type="InterPro" id="IPR025110">
    <property type="entry name" value="AMP-bd_C"/>
</dbReference>
<organism evidence="5 6">
    <name type="scientific">Collimonas pratensis</name>
    <dbReference type="NCBI Taxonomy" id="279113"/>
    <lineage>
        <taxon>Bacteria</taxon>
        <taxon>Pseudomonadati</taxon>
        <taxon>Pseudomonadota</taxon>
        <taxon>Betaproteobacteria</taxon>
        <taxon>Burkholderiales</taxon>
        <taxon>Oxalobacteraceae</taxon>
        <taxon>Collimonas</taxon>
    </lineage>
</organism>
<name>A0A127Q4J8_9BURK</name>
<dbReference type="InterPro" id="IPR020845">
    <property type="entry name" value="AMP-binding_CS"/>
</dbReference>
<dbReference type="GO" id="GO:0005886">
    <property type="term" value="C:plasma membrane"/>
    <property type="evidence" value="ECO:0007669"/>
    <property type="project" value="TreeGrafter"/>
</dbReference>
<feature type="domain" description="AMP-dependent synthetase/ligase" evidence="3">
    <location>
        <begin position="27"/>
        <end position="421"/>
    </location>
</feature>
<dbReference type="Pfam" id="PF00501">
    <property type="entry name" value="AMP-binding"/>
    <property type="match status" value="1"/>
</dbReference>
<dbReference type="Pfam" id="PF23024">
    <property type="entry name" value="AMP-dom_DIP2-like"/>
    <property type="match status" value="1"/>
</dbReference>
<reference evidence="5 6" key="1">
    <citation type="submission" date="2015-11" db="EMBL/GenBank/DDBJ databases">
        <title>Exploring the genomic traits of fungus-feeding bacterial genus Collimonas.</title>
        <authorList>
            <person name="Song C."/>
            <person name="Schmidt R."/>
            <person name="de Jager V."/>
            <person name="Krzyzanowska D."/>
            <person name="Jongedijk E."/>
            <person name="Cankar K."/>
            <person name="Beekwilder J."/>
            <person name="van Veen A."/>
            <person name="de Boer W."/>
            <person name="van Veen J.A."/>
            <person name="Garbeva P."/>
        </authorList>
    </citation>
    <scope>NUCLEOTIDE SEQUENCE [LARGE SCALE GENOMIC DNA]</scope>
    <source>
        <strain evidence="5 6">Ter91</strain>
    </source>
</reference>
<dbReference type="Gene3D" id="3.30.300.30">
    <property type="match status" value="1"/>
</dbReference>
<dbReference type="PROSITE" id="PS00455">
    <property type="entry name" value="AMP_BINDING"/>
    <property type="match status" value="1"/>
</dbReference>
<dbReference type="SUPFAM" id="SSF56801">
    <property type="entry name" value="Acetyl-CoA synthetase-like"/>
    <property type="match status" value="1"/>
</dbReference>
<proteinExistence type="inferred from homology"/>
<dbReference type="GO" id="GO:0070566">
    <property type="term" value="F:adenylyltransferase activity"/>
    <property type="evidence" value="ECO:0007669"/>
    <property type="project" value="TreeGrafter"/>
</dbReference>
<protein>
    <submittedName>
        <fullName evidence="5">AMP-binding enzyme family protein</fullName>
    </submittedName>
</protein>
<evidence type="ECO:0000259" key="3">
    <source>
        <dbReference type="Pfam" id="PF00501"/>
    </source>
</evidence>
<dbReference type="GO" id="GO:0006633">
    <property type="term" value="P:fatty acid biosynthetic process"/>
    <property type="evidence" value="ECO:0007669"/>
    <property type="project" value="TreeGrafter"/>
</dbReference>
<evidence type="ECO:0000256" key="2">
    <source>
        <dbReference type="SAM" id="MobiDB-lite"/>
    </source>
</evidence>
<dbReference type="RefSeq" id="WP_205631677.1">
    <property type="nucleotide sequence ID" value="NZ_CP013234.1"/>
</dbReference>
<dbReference type="AlphaFoldDB" id="A0A127Q4J8"/>
<dbReference type="Gene3D" id="3.40.50.12780">
    <property type="entry name" value="N-terminal domain of ligase-like"/>
    <property type="match status" value="1"/>
</dbReference>
<dbReference type="PATRIC" id="fig|279113.9.peg.2578"/>
<comment type="similarity">
    <text evidence="1">Belongs to the ATP-dependent AMP-binding enzyme family.</text>
</comment>
<dbReference type="InterPro" id="IPR045851">
    <property type="entry name" value="AMP-bd_C_sf"/>
</dbReference>
<dbReference type="InterPro" id="IPR000873">
    <property type="entry name" value="AMP-dep_synth/lig_dom"/>
</dbReference>
<dbReference type="KEGG" id="cpra:CPter91_2612"/>
<dbReference type="STRING" id="279113.CPter91_2612"/>
<feature type="domain" description="AMP-binding enzyme C-terminal" evidence="4">
    <location>
        <begin position="456"/>
        <end position="569"/>
    </location>
</feature>
<gene>
    <name evidence="5" type="ORF">CPter91_2612</name>
</gene>
<evidence type="ECO:0000313" key="5">
    <source>
        <dbReference type="EMBL" id="AMP04964.1"/>
    </source>
</evidence>
<evidence type="ECO:0000256" key="1">
    <source>
        <dbReference type="ARBA" id="ARBA00006432"/>
    </source>
</evidence>
<dbReference type="PANTHER" id="PTHR22754:SF32">
    <property type="entry name" value="DISCO-INTERACTING PROTEIN 2"/>
    <property type="match status" value="1"/>
</dbReference>
<feature type="region of interest" description="Disordered" evidence="2">
    <location>
        <begin position="569"/>
        <end position="594"/>
    </location>
</feature>
<dbReference type="PANTHER" id="PTHR22754">
    <property type="entry name" value="DISCO-INTERACTING PROTEIN 2 DIP2 -RELATED"/>
    <property type="match status" value="1"/>
</dbReference>
<evidence type="ECO:0000313" key="6">
    <source>
        <dbReference type="Proteomes" id="UP000074561"/>
    </source>
</evidence>
<sequence>MKLESMVDAILSAVEHPQQGAERQITVIEESGEEKSISYATLAQQALATSSALVGLGVRSNDLVILALPASIDHLLLLTACVLAGALPCTVPLPGRLMADSPRNQIYIACQLFSPRLLIAADSNAASLQNLLAATGTRVASIADLNAAATAGYPLRVERRGADGGHHVQLTSGSTGRPKAVILSHRNVIDNVLGIGGSVGYDAERGDASASWLPLYHDMGLVTLLSNLYYQSPLLLMQPSSFIRNPLGWLKRMSQFGTTTTAAPTFGLQYCIRRYREASMKDVDLSKLRNIFIGAERVDETCLRDFAQKFAPHGLSRSALQPCYGMAESTLAVTMHDATAAYDAAALTYVMPDRIDSGALIEHSLARPVDGATRLAETVLSMGKPIPGMQVAIRSGPDSNARKREVGEIYIRGSSIMSGYLPSEGQVEHYQSGDWFATGDLGYTVDEHLYVLGRKKEIIIIRGSNYFPHEVEDVIAAHPLLENGGNAIAAIGVYDETQGTENLVVMIEHEKTEAQAALRAELQASLRDKFGFGAHAIEFVASGSLPRTTSGKLQRLKCRDIYIKKTLQDDSKDGGQDTDDAGADSEAKPTTVAI</sequence>
<dbReference type="InterPro" id="IPR042099">
    <property type="entry name" value="ANL_N_sf"/>
</dbReference>
<dbReference type="EMBL" id="CP013234">
    <property type="protein sequence ID" value="AMP04964.1"/>
    <property type="molecule type" value="Genomic_DNA"/>
</dbReference>
<evidence type="ECO:0000259" key="4">
    <source>
        <dbReference type="Pfam" id="PF23024"/>
    </source>
</evidence>
<dbReference type="Proteomes" id="UP000074561">
    <property type="component" value="Chromosome"/>
</dbReference>
<accession>A0A127Q4J8</accession>